<reference evidence="2" key="1">
    <citation type="submission" date="2022-02" db="EMBL/GenBank/DDBJ databases">
        <title>Acinetobacter A3.8 sp. nov., isolated from Sediment (Zhairuo Island).</title>
        <authorList>
            <person name="Zheng K."/>
        </authorList>
    </citation>
    <scope>NUCLEOTIDE SEQUENCE</scope>
    <source>
        <strain evidence="2">A3.8</strain>
    </source>
</reference>
<name>A0A9X1WXH0_9GAMM</name>
<comment type="caution">
    <text evidence="2">The sequence shown here is derived from an EMBL/GenBank/DDBJ whole genome shotgun (WGS) entry which is preliminary data.</text>
</comment>
<protein>
    <submittedName>
        <fullName evidence="2">Metal-dependent hydrolase</fullName>
    </submittedName>
</protein>
<dbReference type="PANTHER" id="PTHR39456:SF1">
    <property type="entry name" value="METAL-DEPENDENT HYDROLASE"/>
    <property type="match status" value="1"/>
</dbReference>
<dbReference type="AlphaFoldDB" id="A0A9X1WXH0"/>
<evidence type="ECO:0000313" key="2">
    <source>
        <dbReference type="EMBL" id="MCJ8146924.1"/>
    </source>
</evidence>
<accession>A0A9X1WXH0</accession>
<evidence type="ECO:0000256" key="1">
    <source>
        <dbReference type="SAM" id="Phobius"/>
    </source>
</evidence>
<organism evidence="2 3">
    <name type="scientific">Acinetobacter sedimenti</name>
    <dbReference type="NCBI Taxonomy" id="2919922"/>
    <lineage>
        <taxon>Bacteria</taxon>
        <taxon>Pseudomonadati</taxon>
        <taxon>Pseudomonadota</taxon>
        <taxon>Gammaproteobacteria</taxon>
        <taxon>Moraxellales</taxon>
        <taxon>Moraxellaceae</taxon>
        <taxon>Acinetobacter</taxon>
    </lineage>
</organism>
<evidence type="ECO:0000313" key="3">
    <source>
        <dbReference type="Proteomes" id="UP001139701"/>
    </source>
</evidence>
<dbReference type="Proteomes" id="UP001139701">
    <property type="component" value="Unassembled WGS sequence"/>
</dbReference>
<dbReference type="PANTHER" id="PTHR39456">
    <property type="entry name" value="METAL-DEPENDENT HYDROLASE"/>
    <property type="match status" value="1"/>
</dbReference>
<sequence>MIRNSLMTTLSVRNLITETMNLKKHIKVSDYANRSAIPIRHLQIGFQGREINIEFYRNNEFATIFFATLSVFLTYGEDLVIETARHHRDQLKDPILKQRVTSLIGQEALHSKLHNEFNDAIADQAINYPVKLYRFLGEQFFDHIFLKFPQPLKLSLMAGIEHFTAVLAEYMMEHEEAFYATDDAKTRAMWMWHMLEESEHKDVAYDVYQTLNGNYPLRISGFFLAYFTILGLIPFATLFVPALRKPKAMLTPKFWKDARRGVRLIFSPKDGVFGSTQNKIWDYLRPSFHPNDYDNSAHLAYFEKKLLEEGGALAPYFVKQFIPPVRN</sequence>
<keyword evidence="1" id="KW-0812">Transmembrane</keyword>
<dbReference type="InterPro" id="IPR016516">
    <property type="entry name" value="UCP07580"/>
</dbReference>
<dbReference type="PIRSF" id="PIRSF007580">
    <property type="entry name" value="UCP07580"/>
    <property type="match status" value="1"/>
</dbReference>
<dbReference type="GO" id="GO:0016787">
    <property type="term" value="F:hydrolase activity"/>
    <property type="evidence" value="ECO:0007669"/>
    <property type="project" value="UniProtKB-KW"/>
</dbReference>
<keyword evidence="3" id="KW-1185">Reference proteome</keyword>
<keyword evidence="1" id="KW-1133">Transmembrane helix</keyword>
<proteinExistence type="predicted"/>
<gene>
    <name evidence="2" type="ORF">MKI79_08415</name>
</gene>
<keyword evidence="1" id="KW-0472">Membrane</keyword>
<dbReference type="Pfam" id="PF10118">
    <property type="entry name" value="Metal_hydrol"/>
    <property type="match status" value="1"/>
</dbReference>
<feature type="transmembrane region" description="Helical" evidence="1">
    <location>
        <begin position="223"/>
        <end position="243"/>
    </location>
</feature>
<keyword evidence="2" id="KW-0378">Hydrolase</keyword>
<dbReference type="EMBL" id="JAKUML010000012">
    <property type="protein sequence ID" value="MCJ8146924.1"/>
    <property type="molecule type" value="Genomic_DNA"/>
</dbReference>